<feature type="compositionally biased region" description="Low complexity" evidence="2">
    <location>
        <begin position="132"/>
        <end position="147"/>
    </location>
</feature>
<evidence type="ECO:0000256" key="1">
    <source>
        <dbReference type="ARBA" id="ARBA00022801"/>
    </source>
</evidence>
<reference evidence="4 5" key="1">
    <citation type="journal article" date="2018" name="G3 (Bethesda)">
        <title>Phylogenetic and Phylogenomic Definition of Rhizopus Species.</title>
        <authorList>
            <person name="Gryganskyi A.P."/>
            <person name="Golan J."/>
            <person name="Dolatabadi S."/>
            <person name="Mondo S."/>
            <person name="Robb S."/>
            <person name="Idnurm A."/>
            <person name="Muszewska A."/>
            <person name="Steczkiewicz K."/>
            <person name="Masonjones S."/>
            <person name="Liao H.L."/>
            <person name="Gajdeczka M.T."/>
            <person name="Anike F."/>
            <person name="Vuek A."/>
            <person name="Anishchenko I.M."/>
            <person name="Voigt K."/>
            <person name="de Hoog G.S."/>
            <person name="Smith M.E."/>
            <person name="Heitman J."/>
            <person name="Vilgalys R."/>
            <person name="Stajich J.E."/>
        </authorList>
    </citation>
    <scope>NUCLEOTIDE SEQUENCE [LARGE SCALE GENOMIC DNA]</scope>
    <source>
        <strain evidence="4 5">LSU 92-RS-03</strain>
    </source>
</reference>
<evidence type="ECO:0000313" key="4">
    <source>
        <dbReference type="EMBL" id="RCH91871.1"/>
    </source>
</evidence>
<accession>A0A367JQA0</accession>
<dbReference type="InterPro" id="IPR029058">
    <property type="entry name" value="AB_hydrolase_fold"/>
</dbReference>
<dbReference type="EMBL" id="PJQM01002929">
    <property type="protein sequence ID" value="RCH91871.1"/>
    <property type="molecule type" value="Genomic_DNA"/>
</dbReference>
<comment type="caution">
    <text evidence="4">The sequence shown here is derived from an EMBL/GenBank/DDBJ whole genome shotgun (WGS) entry which is preliminary data.</text>
</comment>
<dbReference type="PANTHER" id="PTHR48070">
    <property type="entry name" value="ESTERASE OVCA2"/>
    <property type="match status" value="1"/>
</dbReference>
<feature type="compositionally biased region" description="Polar residues" evidence="2">
    <location>
        <begin position="427"/>
        <end position="439"/>
    </location>
</feature>
<feature type="region of interest" description="Disordered" evidence="2">
    <location>
        <begin position="340"/>
        <end position="439"/>
    </location>
</feature>
<dbReference type="Proteomes" id="UP000253551">
    <property type="component" value="Unassembled WGS sequence"/>
</dbReference>
<organism evidence="4 5">
    <name type="scientific">Rhizopus stolonifer</name>
    <name type="common">Rhizopus nigricans</name>
    <dbReference type="NCBI Taxonomy" id="4846"/>
    <lineage>
        <taxon>Eukaryota</taxon>
        <taxon>Fungi</taxon>
        <taxon>Fungi incertae sedis</taxon>
        <taxon>Mucoromycota</taxon>
        <taxon>Mucoromycotina</taxon>
        <taxon>Mucoromycetes</taxon>
        <taxon>Mucorales</taxon>
        <taxon>Mucorineae</taxon>
        <taxon>Rhizopodaceae</taxon>
        <taxon>Rhizopus</taxon>
    </lineage>
</organism>
<dbReference type="GO" id="GO:0005634">
    <property type="term" value="C:nucleus"/>
    <property type="evidence" value="ECO:0007669"/>
    <property type="project" value="TreeGrafter"/>
</dbReference>
<feature type="region of interest" description="Disordered" evidence="2">
    <location>
        <begin position="131"/>
        <end position="150"/>
    </location>
</feature>
<evidence type="ECO:0000313" key="5">
    <source>
        <dbReference type="Proteomes" id="UP000253551"/>
    </source>
</evidence>
<name>A0A367JQA0_RHIST</name>
<feature type="region of interest" description="Disordered" evidence="2">
    <location>
        <begin position="168"/>
        <end position="203"/>
    </location>
</feature>
<feature type="non-terminal residue" evidence="4">
    <location>
        <position position="1"/>
    </location>
</feature>
<dbReference type="Pfam" id="PF03959">
    <property type="entry name" value="FSH1"/>
    <property type="match status" value="1"/>
</dbReference>
<sequence>HKPYGWWYSPKYKPTKDNFFIGFKESVEYIKQVLIKEGPFDGILGFSQGFKPTMQEATNIMLTKQNKVKTPSLHYIGELDTLVLPEAMNSLSEAFVKPTVFRHSGGHYLPSTAAIEAMQQFTPYFPGYDATQQAQQAQAPNGPPQEQTPLAMNGQSIAIYSPMPALPVLSPKTADSPSQAGDLGAHGKPKRKQVKNACVRKERKKGIKRGPYKKRNKNVVFIGVESAPSSGASTPNMASPMPNPNMYVQNSTAVRSNNAMPMHYQPFAQEHYGAYDSSHATTPSTNPAPGAVTTTAEGKTEEDDDDEGSKLNILSQLCSAVLDGNENKQGSNTVNTNHTEKLEESHQNTPPPSRPHSRETSHDNGTPAVTMPGPNFGTDSPHTYINGHLTHRPTNTTNSGASTPNTAAYGTPGSSPTDSPLNLKPQVWNSSNPGTPTEQ</sequence>
<dbReference type="AlphaFoldDB" id="A0A367JQA0"/>
<protein>
    <recommendedName>
        <fullName evidence="3">Serine hydrolase domain-containing protein</fullName>
    </recommendedName>
</protein>
<keyword evidence="5" id="KW-1185">Reference proteome</keyword>
<dbReference type="PANTHER" id="PTHR48070:SF6">
    <property type="entry name" value="ESTERASE OVCA2"/>
    <property type="match status" value="1"/>
</dbReference>
<evidence type="ECO:0000256" key="2">
    <source>
        <dbReference type="SAM" id="MobiDB-lite"/>
    </source>
</evidence>
<keyword evidence="1" id="KW-0378">Hydrolase</keyword>
<dbReference type="InterPro" id="IPR005645">
    <property type="entry name" value="FSH-like_dom"/>
</dbReference>
<evidence type="ECO:0000259" key="3">
    <source>
        <dbReference type="Pfam" id="PF03959"/>
    </source>
</evidence>
<dbReference type="GO" id="GO:0016787">
    <property type="term" value="F:hydrolase activity"/>
    <property type="evidence" value="ECO:0007669"/>
    <property type="project" value="UniProtKB-KW"/>
</dbReference>
<dbReference type="STRING" id="4846.A0A367JQA0"/>
<feature type="compositionally biased region" description="Polar residues" evidence="2">
    <location>
        <begin position="392"/>
        <end position="420"/>
    </location>
</feature>
<feature type="compositionally biased region" description="Polar residues" evidence="2">
    <location>
        <begin position="278"/>
        <end position="287"/>
    </location>
</feature>
<dbReference type="InterPro" id="IPR050593">
    <property type="entry name" value="LovG"/>
</dbReference>
<feature type="region of interest" description="Disordered" evidence="2">
    <location>
        <begin position="275"/>
        <end position="308"/>
    </location>
</feature>
<feature type="domain" description="Serine hydrolase" evidence="3">
    <location>
        <begin position="49"/>
        <end position="115"/>
    </location>
</feature>
<dbReference type="Gene3D" id="3.40.50.1820">
    <property type="entry name" value="alpha/beta hydrolase"/>
    <property type="match status" value="2"/>
</dbReference>
<dbReference type="OrthoDB" id="5575144at2759"/>
<proteinExistence type="predicted"/>
<gene>
    <name evidence="4" type="ORF">CU098_002314</name>
</gene>
<dbReference type="GO" id="GO:0005737">
    <property type="term" value="C:cytoplasm"/>
    <property type="evidence" value="ECO:0007669"/>
    <property type="project" value="TreeGrafter"/>
</dbReference>